<feature type="region of interest" description="Disordered" evidence="1">
    <location>
        <begin position="115"/>
        <end position="135"/>
    </location>
</feature>
<keyword evidence="3" id="KW-1185">Reference proteome</keyword>
<feature type="region of interest" description="Disordered" evidence="1">
    <location>
        <begin position="34"/>
        <end position="69"/>
    </location>
</feature>
<gene>
    <name evidence="2" type="ORF">SDRG_03989</name>
</gene>
<evidence type="ECO:0000313" key="2">
    <source>
        <dbReference type="EMBL" id="EQC39037.1"/>
    </source>
</evidence>
<proteinExistence type="predicted"/>
<dbReference type="OMA" id="KQNMQYS"/>
<feature type="region of interest" description="Disordered" evidence="1">
    <location>
        <begin position="1"/>
        <end position="20"/>
    </location>
</feature>
<dbReference type="AlphaFoldDB" id="T0S8S4"/>
<protein>
    <submittedName>
        <fullName evidence="2">Uncharacterized protein</fullName>
    </submittedName>
</protein>
<dbReference type="EMBL" id="JH767140">
    <property type="protein sequence ID" value="EQC39037.1"/>
    <property type="molecule type" value="Genomic_DNA"/>
</dbReference>
<dbReference type="Proteomes" id="UP000030762">
    <property type="component" value="Unassembled WGS sequence"/>
</dbReference>
<sequence>MNGAYPGGFALDATSAELPDDAHAYEQEMALDRYMQSPDKDDDADTDVGSMTFLPTLAPPPETSLKDEKRRRLQAHPMVLSVSTDGREVACKCGRIVRLNPPWYMLKYEQHTMSRNCGEPRPNRKRSLARTSSLAHTSVDTDVDAILAQGEPGPDASVLDEHRFRVAQQLREHPKFVAMAPDGLSIECRCQRLVHLDGPWQPAAFFAHIESDVCDRPVQRKRRRPSPPPPPSTVLALPCPGIRSPDVAAYVRAAVQVTGGSRPRHTIARELFPRLLPPGGPCEMAKLLCPTEKKLLHDAMQREALWWIDKDAGTVRSLQCTGAATRATADATRLPCAKCSHLRSIPSFRTAIASANKPPKALRQTKFIPKSLGPASAVDALLVHGQDAYVRELRDLLAQHASDATTSSHVWLHAAEVGLRNELAEHPVLLAVLEWIVHLKEKERRGVGKQNMPISPALDAFHAALAALSEDAATLFGLHFCGRSKRIKSRKTDGHVLSLLPPDAALSDLMLTLPPSDDPPSDSGDHDLLPDELDDPVAPSSMVLAQREAAWAVHVQSHPNEEIPCPGITAVHEFVSASFQPIGGSRPRYVLAKDYAPDALVDGKFVLSALTPAQADLIHDAAFRESLWRIDKHGKCVRSQRCHRSCTRTNGACDACLSLHRNATFRSAVSRARKKAADPASVLANVRFTPHAFTKHDPLLRAVASNASLRSLVLEPPRDDRGIFWLKLARLGLAGAFREFCVVEGVLQSVLDVKDKARRGVGKQNMNYTPALDAFLDELAVTSLPAFELFAGHFCVRSLRSSKLVQKRKRRKLDDGLADEPMAMPAILMYSDDEAGPTSSDRLLTDAFLGTSESALGLASALARLDTDIAGNDVISL</sequence>
<name>T0S8S4_SAPDV</name>
<dbReference type="GeneID" id="19944716"/>
<dbReference type="eggNOG" id="ENOG502QTG3">
    <property type="taxonomic scope" value="Eukaryota"/>
</dbReference>
<organism evidence="2 3">
    <name type="scientific">Saprolegnia diclina (strain VS20)</name>
    <dbReference type="NCBI Taxonomy" id="1156394"/>
    <lineage>
        <taxon>Eukaryota</taxon>
        <taxon>Sar</taxon>
        <taxon>Stramenopiles</taxon>
        <taxon>Oomycota</taxon>
        <taxon>Saprolegniomycetes</taxon>
        <taxon>Saprolegniales</taxon>
        <taxon>Saprolegniaceae</taxon>
        <taxon>Saprolegnia</taxon>
    </lineage>
</organism>
<dbReference type="OrthoDB" id="73076at2759"/>
<accession>T0S8S4</accession>
<dbReference type="VEuPathDB" id="FungiDB:SDRG_03989"/>
<dbReference type="STRING" id="1156394.T0S8S4"/>
<feature type="region of interest" description="Disordered" evidence="1">
    <location>
        <begin position="510"/>
        <end position="532"/>
    </location>
</feature>
<dbReference type="RefSeq" id="XP_008607861.1">
    <property type="nucleotide sequence ID" value="XM_008609639.1"/>
</dbReference>
<reference evidence="2 3" key="1">
    <citation type="submission" date="2012-04" db="EMBL/GenBank/DDBJ databases">
        <title>The Genome Sequence of Saprolegnia declina VS20.</title>
        <authorList>
            <consortium name="The Broad Institute Genome Sequencing Platform"/>
            <person name="Russ C."/>
            <person name="Nusbaum C."/>
            <person name="Tyler B."/>
            <person name="van West P."/>
            <person name="Dieguez-Uribeondo J."/>
            <person name="de Bruijn I."/>
            <person name="Tripathy S."/>
            <person name="Jiang R."/>
            <person name="Young S.K."/>
            <person name="Zeng Q."/>
            <person name="Gargeya S."/>
            <person name="Fitzgerald M."/>
            <person name="Haas B."/>
            <person name="Abouelleil A."/>
            <person name="Alvarado L."/>
            <person name="Arachchi H.M."/>
            <person name="Berlin A."/>
            <person name="Chapman S.B."/>
            <person name="Goldberg J."/>
            <person name="Griggs A."/>
            <person name="Gujja S."/>
            <person name="Hansen M."/>
            <person name="Howarth C."/>
            <person name="Imamovic A."/>
            <person name="Larimer J."/>
            <person name="McCowen C."/>
            <person name="Montmayeur A."/>
            <person name="Murphy C."/>
            <person name="Neiman D."/>
            <person name="Pearson M."/>
            <person name="Priest M."/>
            <person name="Roberts A."/>
            <person name="Saif S."/>
            <person name="Shea T."/>
            <person name="Sisk P."/>
            <person name="Sykes S."/>
            <person name="Wortman J."/>
            <person name="Nusbaum C."/>
            <person name="Birren B."/>
        </authorList>
    </citation>
    <scope>NUCLEOTIDE SEQUENCE [LARGE SCALE GENOMIC DNA]</scope>
    <source>
        <strain evidence="2 3">VS20</strain>
    </source>
</reference>
<dbReference type="InParanoid" id="T0S8S4"/>
<evidence type="ECO:0000256" key="1">
    <source>
        <dbReference type="SAM" id="MobiDB-lite"/>
    </source>
</evidence>
<evidence type="ECO:0000313" key="3">
    <source>
        <dbReference type="Proteomes" id="UP000030762"/>
    </source>
</evidence>